<comment type="caution">
    <text evidence="2">The sequence shown here is derived from an EMBL/GenBank/DDBJ whole genome shotgun (WGS) entry which is preliminary data.</text>
</comment>
<feature type="transmembrane region" description="Helical" evidence="1">
    <location>
        <begin position="12"/>
        <end position="32"/>
    </location>
</feature>
<reference evidence="2 3" key="1">
    <citation type="journal article" date="2020" name="Microorganisms">
        <title>Reliable Identification of Environmental Pseudomonas Isolates Using the rpoD Gene.</title>
        <authorList>
            <consortium name="The Broad Institute Genome Sequencing Platform"/>
            <person name="Girard L."/>
            <person name="Lood C."/>
            <person name="Rokni-Zadeh H."/>
            <person name="van Noort V."/>
            <person name="Lavigne R."/>
            <person name="De Mot R."/>
        </authorList>
    </citation>
    <scope>NUCLEOTIDE SEQUENCE [LARGE SCALE GENOMIC DNA]</scope>
    <source>
        <strain evidence="2 3">RW4S2</strain>
    </source>
</reference>
<dbReference type="RefSeq" id="WP_217871513.1">
    <property type="nucleotide sequence ID" value="NZ_JABWRP020000031.1"/>
</dbReference>
<protein>
    <submittedName>
        <fullName evidence="2">Uncharacterized protein</fullName>
    </submittedName>
</protein>
<keyword evidence="1" id="KW-0472">Membrane</keyword>
<proteinExistence type="predicted"/>
<feature type="non-terminal residue" evidence="2">
    <location>
        <position position="1"/>
    </location>
</feature>
<sequence>NKVTTTQLSLGAAYAILFTAIFISLSVTFYLSHRDTDQIESLLPNSKIISDNRKLYSKFGLTGKIIRFGALSLMLVFPDAYARRGLINLNEVDQLPTRMRKRLCRLVIFNLALFLALLLLHACQHFI</sequence>
<keyword evidence="1" id="KW-0812">Transmembrane</keyword>
<accession>A0ABS6RDX8</accession>
<evidence type="ECO:0000313" key="2">
    <source>
        <dbReference type="EMBL" id="MBV4544299.1"/>
    </source>
</evidence>
<organism evidence="2 3">
    <name type="scientific">Pseudomonas vlassakiae</name>
    <dbReference type="NCBI Taxonomy" id="485888"/>
    <lineage>
        <taxon>Bacteria</taxon>
        <taxon>Pseudomonadati</taxon>
        <taxon>Pseudomonadota</taxon>
        <taxon>Gammaproteobacteria</taxon>
        <taxon>Pseudomonadales</taxon>
        <taxon>Pseudomonadaceae</taxon>
        <taxon>Pseudomonas</taxon>
    </lineage>
</organism>
<name>A0ABS6RDX8_9PSED</name>
<dbReference type="Proteomes" id="UP000628137">
    <property type="component" value="Unassembled WGS sequence"/>
</dbReference>
<feature type="transmembrane region" description="Helical" evidence="1">
    <location>
        <begin position="103"/>
        <end position="122"/>
    </location>
</feature>
<keyword evidence="1" id="KW-1133">Transmembrane helix</keyword>
<evidence type="ECO:0000313" key="3">
    <source>
        <dbReference type="Proteomes" id="UP000628137"/>
    </source>
</evidence>
<dbReference type="EMBL" id="JABWRP020000031">
    <property type="protein sequence ID" value="MBV4544299.1"/>
    <property type="molecule type" value="Genomic_DNA"/>
</dbReference>
<keyword evidence="3" id="KW-1185">Reference proteome</keyword>
<gene>
    <name evidence="2" type="ORF">HU738_024905</name>
</gene>
<evidence type="ECO:0000256" key="1">
    <source>
        <dbReference type="SAM" id="Phobius"/>
    </source>
</evidence>